<dbReference type="AlphaFoldDB" id="A0A9X0AKL5"/>
<proteinExistence type="predicted"/>
<comment type="caution">
    <text evidence="3">The sequence shown here is derived from an EMBL/GenBank/DDBJ whole genome shotgun (WGS) entry which is preliminary data.</text>
</comment>
<keyword evidence="2" id="KW-0732">Signal</keyword>
<protein>
    <submittedName>
        <fullName evidence="3">Uncharacterized protein</fullName>
    </submittedName>
</protein>
<dbReference type="OrthoDB" id="5208302at2759"/>
<feature type="signal peptide" evidence="2">
    <location>
        <begin position="1"/>
        <end position="17"/>
    </location>
</feature>
<evidence type="ECO:0000313" key="4">
    <source>
        <dbReference type="Proteomes" id="UP001152300"/>
    </source>
</evidence>
<evidence type="ECO:0000256" key="2">
    <source>
        <dbReference type="SAM" id="SignalP"/>
    </source>
</evidence>
<reference evidence="3" key="1">
    <citation type="submission" date="2022-11" db="EMBL/GenBank/DDBJ databases">
        <title>Genome Resource of Sclerotinia nivalis Strain SnTB1, a Plant Pathogen Isolated from American Ginseng.</title>
        <authorList>
            <person name="Fan S."/>
        </authorList>
    </citation>
    <scope>NUCLEOTIDE SEQUENCE</scope>
    <source>
        <strain evidence="3">SnTB1</strain>
    </source>
</reference>
<dbReference type="EMBL" id="JAPEIS010000008">
    <property type="protein sequence ID" value="KAJ8064044.1"/>
    <property type="molecule type" value="Genomic_DNA"/>
</dbReference>
<sequence length="326" mass="35172">MLFATSSLILLATPAFGQTLNAWRQTVFDGCCGITDHEVDQAVDGNITTYDEVDSLPNQLGLLFNFPATYLGFYVQSSGAYITDYYVEAVESTTDKEIIVGKVSNATSNFTVVNFYNSTGTAGIETETIFFHITGVSDGGSTAFTNEIYPIYPGDTIIYPPGQSAQPSPTQSTTSTPTSTTTTAIPTPTAPGVTLNTWPTVSATKPFVQSSAYVDGNPSTDFTSSSYFLLFNTVRTYEGFYILSQSPNYLTDYHVIALNAITLVDFELCRVTGATSNFTLCAFVDEAGNPGYRTDVINIYQDGASNAELNEVYPIWPGDVIVDPNA</sequence>
<organism evidence="3 4">
    <name type="scientific">Sclerotinia nivalis</name>
    <dbReference type="NCBI Taxonomy" id="352851"/>
    <lineage>
        <taxon>Eukaryota</taxon>
        <taxon>Fungi</taxon>
        <taxon>Dikarya</taxon>
        <taxon>Ascomycota</taxon>
        <taxon>Pezizomycotina</taxon>
        <taxon>Leotiomycetes</taxon>
        <taxon>Helotiales</taxon>
        <taxon>Sclerotiniaceae</taxon>
        <taxon>Sclerotinia</taxon>
    </lineage>
</organism>
<name>A0A9X0AKL5_9HELO</name>
<accession>A0A9X0AKL5</accession>
<evidence type="ECO:0000313" key="3">
    <source>
        <dbReference type="EMBL" id="KAJ8064044.1"/>
    </source>
</evidence>
<feature type="region of interest" description="Disordered" evidence="1">
    <location>
        <begin position="160"/>
        <end position="190"/>
    </location>
</feature>
<evidence type="ECO:0000256" key="1">
    <source>
        <dbReference type="SAM" id="MobiDB-lite"/>
    </source>
</evidence>
<gene>
    <name evidence="3" type="ORF">OCU04_007885</name>
</gene>
<dbReference type="Proteomes" id="UP001152300">
    <property type="component" value="Unassembled WGS sequence"/>
</dbReference>
<keyword evidence="4" id="KW-1185">Reference proteome</keyword>
<feature type="chain" id="PRO_5040879191" evidence="2">
    <location>
        <begin position="18"/>
        <end position="326"/>
    </location>
</feature>